<accession>A0A9X9LD79</accession>
<keyword evidence="3" id="KW-1185">Reference proteome</keyword>
<sequence length="74" mass="8312">MAGSRFQPWVCLQVLRERGPALPHWVEGPLRARTRRGRGRVWLRSKAWAGVSGWGFRVSVTLILAQVVISGLFA</sequence>
<feature type="transmembrane region" description="Helical" evidence="1">
    <location>
        <begin position="54"/>
        <end position="73"/>
    </location>
</feature>
<dbReference type="EMBL" id="CYRY02000834">
    <property type="protein sequence ID" value="VCW50389.1"/>
    <property type="molecule type" value="Genomic_DNA"/>
</dbReference>
<evidence type="ECO:0000313" key="2">
    <source>
        <dbReference type="EMBL" id="VCW50389.1"/>
    </source>
</evidence>
<keyword evidence="1" id="KW-0472">Membrane</keyword>
<dbReference type="AlphaFoldDB" id="A0A9X9LD79"/>
<evidence type="ECO:0000256" key="1">
    <source>
        <dbReference type="SAM" id="Phobius"/>
    </source>
</evidence>
<keyword evidence="1" id="KW-1133">Transmembrane helix</keyword>
<evidence type="ECO:0000313" key="3">
    <source>
        <dbReference type="Proteomes" id="UP000269945"/>
    </source>
</evidence>
<protein>
    <submittedName>
        <fullName evidence="2">Uncharacterized protein</fullName>
    </submittedName>
</protein>
<reference evidence="2 3" key="1">
    <citation type="submission" date="2018-10" db="EMBL/GenBank/DDBJ databases">
        <authorList>
            <person name="Ekblom R."/>
            <person name="Jareborg N."/>
        </authorList>
    </citation>
    <scope>NUCLEOTIDE SEQUENCE [LARGE SCALE GENOMIC DNA]</scope>
    <source>
        <tissue evidence="2">Muscle</tissue>
    </source>
</reference>
<gene>
    <name evidence="2" type="ORF">BN2614_LOCUS2</name>
</gene>
<keyword evidence="1" id="KW-0812">Transmembrane</keyword>
<dbReference type="Proteomes" id="UP000269945">
    <property type="component" value="Unassembled WGS sequence"/>
</dbReference>
<name>A0A9X9LD79_GULGU</name>
<organism evidence="2 3">
    <name type="scientific">Gulo gulo</name>
    <name type="common">Wolverine</name>
    <name type="synonym">Gluton</name>
    <dbReference type="NCBI Taxonomy" id="48420"/>
    <lineage>
        <taxon>Eukaryota</taxon>
        <taxon>Metazoa</taxon>
        <taxon>Chordata</taxon>
        <taxon>Craniata</taxon>
        <taxon>Vertebrata</taxon>
        <taxon>Euteleostomi</taxon>
        <taxon>Mammalia</taxon>
        <taxon>Eutheria</taxon>
        <taxon>Laurasiatheria</taxon>
        <taxon>Carnivora</taxon>
        <taxon>Caniformia</taxon>
        <taxon>Musteloidea</taxon>
        <taxon>Mustelidae</taxon>
        <taxon>Guloninae</taxon>
        <taxon>Gulo</taxon>
    </lineage>
</organism>
<comment type="caution">
    <text evidence="2">The sequence shown here is derived from an EMBL/GenBank/DDBJ whole genome shotgun (WGS) entry which is preliminary data.</text>
</comment>
<proteinExistence type="predicted"/>